<feature type="non-terminal residue" evidence="1">
    <location>
        <position position="1"/>
    </location>
</feature>
<comment type="caution">
    <text evidence="1">The sequence shown here is derived from an EMBL/GenBank/DDBJ whole genome shotgun (WGS) entry which is preliminary data.</text>
</comment>
<sequence>CACAVGAIARVLRVVWSYAVRVGGRPSSVSQTRVGGDFVRLVEFVVAVHLHTRRDERGVVTLGVGTRSGGVCCVLD</sequence>
<reference evidence="1" key="1">
    <citation type="submission" date="2021-03" db="EMBL/GenBank/DDBJ databases">
        <title>Evolutionary priming and transition to the ectomycorrhizal habit in an iconic lineage of mushroom-forming fungi: is preadaptation a requirement?</title>
        <authorList>
            <consortium name="DOE Joint Genome Institute"/>
            <person name="Looney B.P."/>
            <person name="Miyauchi S."/>
            <person name="Morin E."/>
            <person name="Drula E."/>
            <person name="Courty P.E."/>
            <person name="Chicoki N."/>
            <person name="Fauchery L."/>
            <person name="Kohler A."/>
            <person name="Kuo A."/>
            <person name="LaButti K."/>
            <person name="Pangilinan J."/>
            <person name="Lipzen A."/>
            <person name="Riley R."/>
            <person name="Andreopoulos W."/>
            <person name="He G."/>
            <person name="Johnson J."/>
            <person name="Barry K.W."/>
            <person name="Grigoriev I.V."/>
            <person name="Nagy L."/>
            <person name="Hibbett D."/>
            <person name="Henrissat B."/>
            <person name="Matheny P.B."/>
            <person name="Labbe J."/>
            <person name="Martin A.F."/>
        </authorList>
    </citation>
    <scope>NUCLEOTIDE SEQUENCE</scope>
    <source>
        <strain evidence="1">BPL698</strain>
    </source>
</reference>
<feature type="non-terminal residue" evidence="1">
    <location>
        <position position="76"/>
    </location>
</feature>
<organism evidence="1 2">
    <name type="scientific">Russula earlei</name>
    <dbReference type="NCBI Taxonomy" id="71964"/>
    <lineage>
        <taxon>Eukaryota</taxon>
        <taxon>Fungi</taxon>
        <taxon>Dikarya</taxon>
        <taxon>Basidiomycota</taxon>
        <taxon>Agaricomycotina</taxon>
        <taxon>Agaricomycetes</taxon>
        <taxon>Russulales</taxon>
        <taxon>Russulaceae</taxon>
        <taxon>Russula</taxon>
    </lineage>
</organism>
<dbReference type="Proteomes" id="UP001207468">
    <property type="component" value="Unassembled WGS sequence"/>
</dbReference>
<name>A0ACC0U592_9AGAM</name>
<accession>A0ACC0U592</accession>
<evidence type="ECO:0000313" key="1">
    <source>
        <dbReference type="EMBL" id="KAI9464397.1"/>
    </source>
</evidence>
<protein>
    <submittedName>
        <fullName evidence="1">Uncharacterized protein</fullName>
    </submittedName>
</protein>
<keyword evidence="2" id="KW-1185">Reference proteome</keyword>
<gene>
    <name evidence="1" type="ORF">F5148DRAFT_1209850</name>
</gene>
<proteinExistence type="predicted"/>
<evidence type="ECO:0000313" key="2">
    <source>
        <dbReference type="Proteomes" id="UP001207468"/>
    </source>
</evidence>
<dbReference type="EMBL" id="JAGFNK010000149">
    <property type="protein sequence ID" value="KAI9464397.1"/>
    <property type="molecule type" value="Genomic_DNA"/>
</dbReference>